<organism evidence="2 3">
    <name type="scientific">Euphydryas editha</name>
    <name type="common">Edith's checkerspot</name>
    <dbReference type="NCBI Taxonomy" id="104508"/>
    <lineage>
        <taxon>Eukaryota</taxon>
        <taxon>Metazoa</taxon>
        <taxon>Ecdysozoa</taxon>
        <taxon>Arthropoda</taxon>
        <taxon>Hexapoda</taxon>
        <taxon>Insecta</taxon>
        <taxon>Pterygota</taxon>
        <taxon>Neoptera</taxon>
        <taxon>Endopterygota</taxon>
        <taxon>Lepidoptera</taxon>
        <taxon>Glossata</taxon>
        <taxon>Ditrysia</taxon>
        <taxon>Papilionoidea</taxon>
        <taxon>Nymphalidae</taxon>
        <taxon>Nymphalinae</taxon>
        <taxon>Euphydryas</taxon>
    </lineage>
</organism>
<dbReference type="Proteomes" id="UP001153954">
    <property type="component" value="Unassembled WGS sequence"/>
</dbReference>
<accession>A0AAU9UZY8</accession>
<name>A0AAU9UZY8_EUPED</name>
<dbReference type="PANTHER" id="PTHR46599:SF6">
    <property type="entry name" value="DUAL SPECIFICITY PHOSPHATASE 26"/>
    <property type="match status" value="1"/>
</dbReference>
<evidence type="ECO:0000313" key="2">
    <source>
        <dbReference type="EMBL" id="CAH2104693.1"/>
    </source>
</evidence>
<sequence length="170" mass="19587">MYLLSKPDRYGIKILMLNDSKTSYMMKAVPYLGKTTQRLRNEPLANFFVRELVEPIRDSNRTVVMDNLFTSFSLFRILFDEYNLKAIGTIRKNKKEIPHSFTEKASPSTTKYCFANNQTLLSYAPKRNKIVLTLSSSSINTQIDPETKKPKLILQYNQHKGGTDSFDQAC</sequence>
<comment type="caution">
    <text evidence="2">The sequence shown here is derived from an EMBL/GenBank/DDBJ whole genome shotgun (WGS) entry which is preliminary data.</text>
</comment>
<dbReference type="InterPro" id="IPR029526">
    <property type="entry name" value="PGBD"/>
</dbReference>
<dbReference type="Pfam" id="PF13843">
    <property type="entry name" value="DDE_Tnp_1_7"/>
    <property type="match status" value="1"/>
</dbReference>
<feature type="domain" description="PiggyBac transposable element-derived protein" evidence="1">
    <location>
        <begin position="2"/>
        <end position="170"/>
    </location>
</feature>
<evidence type="ECO:0000313" key="3">
    <source>
        <dbReference type="Proteomes" id="UP001153954"/>
    </source>
</evidence>
<dbReference type="PANTHER" id="PTHR46599">
    <property type="entry name" value="PIGGYBAC TRANSPOSABLE ELEMENT-DERIVED PROTEIN 4"/>
    <property type="match status" value="1"/>
</dbReference>
<keyword evidence="3" id="KW-1185">Reference proteome</keyword>
<gene>
    <name evidence="2" type="ORF">EEDITHA_LOCUS19037</name>
</gene>
<protein>
    <recommendedName>
        <fullName evidence="1">PiggyBac transposable element-derived protein domain-containing protein</fullName>
    </recommendedName>
</protein>
<dbReference type="EMBL" id="CAKOGL010000027">
    <property type="protein sequence ID" value="CAH2104693.1"/>
    <property type="molecule type" value="Genomic_DNA"/>
</dbReference>
<reference evidence="2" key="1">
    <citation type="submission" date="2022-03" db="EMBL/GenBank/DDBJ databases">
        <authorList>
            <person name="Tunstrom K."/>
        </authorList>
    </citation>
    <scope>NUCLEOTIDE SEQUENCE</scope>
</reference>
<evidence type="ECO:0000259" key="1">
    <source>
        <dbReference type="Pfam" id="PF13843"/>
    </source>
</evidence>
<proteinExistence type="predicted"/>
<dbReference type="AlphaFoldDB" id="A0AAU9UZY8"/>